<dbReference type="PANTHER" id="PTHR43046:SF14">
    <property type="entry name" value="MUTT_NUDIX FAMILY PROTEIN"/>
    <property type="match status" value="1"/>
</dbReference>
<dbReference type="InterPro" id="IPR020476">
    <property type="entry name" value="Nudix_hydrolase"/>
</dbReference>
<dbReference type="SUPFAM" id="SSF55811">
    <property type="entry name" value="Nudix"/>
    <property type="match status" value="1"/>
</dbReference>
<name>A0A4R2P042_9FLAO</name>
<dbReference type="InterPro" id="IPR000086">
    <property type="entry name" value="NUDIX_hydrolase_dom"/>
</dbReference>
<dbReference type="Pfam" id="PF00293">
    <property type="entry name" value="NUDIX"/>
    <property type="match status" value="1"/>
</dbReference>
<dbReference type="InterPro" id="IPR015797">
    <property type="entry name" value="NUDIX_hydrolase-like_dom_sf"/>
</dbReference>
<evidence type="ECO:0000313" key="5">
    <source>
        <dbReference type="EMBL" id="TCP26975.1"/>
    </source>
</evidence>
<gene>
    <name evidence="5" type="ORF">EV195_102317</name>
</gene>
<dbReference type="AlphaFoldDB" id="A0A4R2P042"/>
<evidence type="ECO:0000256" key="3">
    <source>
        <dbReference type="RuleBase" id="RU003476"/>
    </source>
</evidence>
<feature type="domain" description="Nudix hydrolase" evidence="4">
    <location>
        <begin position="67"/>
        <end position="197"/>
    </location>
</feature>
<reference evidence="5 6" key="1">
    <citation type="submission" date="2019-03" db="EMBL/GenBank/DDBJ databases">
        <title>Genomic Encyclopedia of Type Strains, Phase IV (KMG-IV): sequencing the most valuable type-strain genomes for metagenomic binning, comparative biology and taxonomic classification.</title>
        <authorList>
            <person name="Goeker M."/>
        </authorList>
    </citation>
    <scope>NUCLEOTIDE SEQUENCE [LARGE SCALE GENOMIC DNA]</scope>
    <source>
        <strain evidence="5 6">DSM 14836</strain>
    </source>
</reference>
<dbReference type="PROSITE" id="PS00893">
    <property type="entry name" value="NUDIX_BOX"/>
    <property type="match status" value="1"/>
</dbReference>
<evidence type="ECO:0000256" key="2">
    <source>
        <dbReference type="ARBA" id="ARBA00022801"/>
    </source>
</evidence>
<evidence type="ECO:0000256" key="1">
    <source>
        <dbReference type="ARBA" id="ARBA00001946"/>
    </source>
</evidence>
<accession>A0A4R2P042</accession>
<dbReference type="OrthoDB" id="9816289at2"/>
<dbReference type="EMBL" id="SLXM01000002">
    <property type="protein sequence ID" value="TCP26975.1"/>
    <property type="molecule type" value="Genomic_DNA"/>
</dbReference>
<dbReference type="Proteomes" id="UP000294564">
    <property type="component" value="Unassembled WGS sequence"/>
</dbReference>
<sequence length="202" mass="23729">MYKVFVNDRPIIFTSSSIKNDDFSVMNYKDIILEDVIKEVKTGKSNGTYLFTPNLDKVWKKFCVDYRLREAGGGLVINPNKEILFIYRANKWDLPKGRAEKNEEIEKTAIREVKEEVGIQNIVIEKFLTNTYHLYPSRGKDRLKKTYWYLMRTDVDATLQPLLEEGITEAAFFDEKKIKRIILKNTYKNIIAVYNLYKSTFA</sequence>
<dbReference type="InterPro" id="IPR020084">
    <property type="entry name" value="NUDIX_hydrolase_CS"/>
</dbReference>
<keyword evidence="2 3" id="KW-0378">Hydrolase</keyword>
<dbReference type="GO" id="GO:0016787">
    <property type="term" value="F:hydrolase activity"/>
    <property type="evidence" value="ECO:0007669"/>
    <property type="project" value="UniProtKB-KW"/>
</dbReference>
<comment type="similarity">
    <text evidence="3">Belongs to the Nudix hydrolase family.</text>
</comment>
<comment type="cofactor">
    <cofactor evidence="1">
        <name>Mg(2+)</name>
        <dbReference type="ChEBI" id="CHEBI:18420"/>
    </cofactor>
</comment>
<proteinExistence type="inferred from homology"/>
<dbReference type="RefSeq" id="WP_132793877.1">
    <property type="nucleotide sequence ID" value="NZ_SLXM01000002.1"/>
</dbReference>
<dbReference type="Gene3D" id="3.90.79.10">
    <property type="entry name" value="Nucleoside Triphosphate Pyrophosphohydrolase"/>
    <property type="match status" value="1"/>
</dbReference>
<dbReference type="PRINTS" id="PR00502">
    <property type="entry name" value="NUDIXFAMILY"/>
</dbReference>
<comment type="caution">
    <text evidence="5">The sequence shown here is derived from an EMBL/GenBank/DDBJ whole genome shotgun (WGS) entry which is preliminary data.</text>
</comment>
<evidence type="ECO:0000313" key="6">
    <source>
        <dbReference type="Proteomes" id="UP000294564"/>
    </source>
</evidence>
<keyword evidence="6" id="KW-1185">Reference proteome</keyword>
<dbReference type="PROSITE" id="PS51462">
    <property type="entry name" value="NUDIX"/>
    <property type="match status" value="1"/>
</dbReference>
<dbReference type="CDD" id="cd03673">
    <property type="entry name" value="NUDIX_Ap6A_hydrolase"/>
    <property type="match status" value="1"/>
</dbReference>
<dbReference type="PANTHER" id="PTHR43046">
    <property type="entry name" value="GDP-MANNOSE MANNOSYL HYDROLASE"/>
    <property type="match status" value="1"/>
</dbReference>
<protein>
    <submittedName>
        <fullName evidence="5">ADP-ribose pyrophosphatase YjhB (NUDIX family)</fullName>
    </submittedName>
</protein>
<organism evidence="5 6">
    <name type="scientific">Tenacibaculum skagerrakense</name>
    <dbReference type="NCBI Taxonomy" id="186571"/>
    <lineage>
        <taxon>Bacteria</taxon>
        <taxon>Pseudomonadati</taxon>
        <taxon>Bacteroidota</taxon>
        <taxon>Flavobacteriia</taxon>
        <taxon>Flavobacteriales</taxon>
        <taxon>Flavobacteriaceae</taxon>
        <taxon>Tenacibaculum</taxon>
    </lineage>
</organism>
<evidence type="ECO:0000259" key="4">
    <source>
        <dbReference type="PROSITE" id="PS51462"/>
    </source>
</evidence>